<name>A0ABD3SKR4_9LAMI</name>
<dbReference type="EMBL" id="JBJXBP010000006">
    <property type="protein sequence ID" value="KAL3825155.1"/>
    <property type="molecule type" value="Genomic_DNA"/>
</dbReference>
<reference evidence="1 2" key="1">
    <citation type="submission" date="2024-12" db="EMBL/GenBank/DDBJ databases">
        <title>The unique morphological basis and parallel evolutionary history of personate flowers in Penstemon.</title>
        <authorList>
            <person name="Depatie T.H."/>
            <person name="Wessinger C.A."/>
        </authorList>
    </citation>
    <scope>NUCLEOTIDE SEQUENCE [LARGE SCALE GENOMIC DNA]</scope>
    <source>
        <strain evidence="1">WTNN_2</strain>
        <tissue evidence="1">Leaf</tissue>
    </source>
</reference>
<keyword evidence="2" id="KW-1185">Reference proteome</keyword>
<dbReference type="Proteomes" id="UP001634393">
    <property type="component" value="Unassembled WGS sequence"/>
</dbReference>
<gene>
    <name evidence="1" type="ORF">ACJIZ3_021184</name>
</gene>
<dbReference type="PANTHER" id="PTHR34806">
    <property type="entry name" value="HIGH-AFFINITY NITRATE TRANSPORTER 3.2"/>
    <property type="match status" value="1"/>
</dbReference>
<evidence type="ECO:0000313" key="1">
    <source>
        <dbReference type="EMBL" id="KAL3825155.1"/>
    </source>
</evidence>
<proteinExistence type="predicted"/>
<organism evidence="1 2">
    <name type="scientific">Penstemon smallii</name>
    <dbReference type="NCBI Taxonomy" id="265156"/>
    <lineage>
        <taxon>Eukaryota</taxon>
        <taxon>Viridiplantae</taxon>
        <taxon>Streptophyta</taxon>
        <taxon>Embryophyta</taxon>
        <taxon>Tracheophyta</taxon>
        <taxon>Spermatophyta</taxon>
        <taxon>Magnoliopsida</taxon>
        <taxon>eudicotyledons</taxon>
        <taxon>Gunneridae</taxon>
        <taxon>Pentapetalae</taxon>
        <taxon>asterids</taxon>
        <taxon>lamiids</taxon>
        <taxon>Lamiales</taxon>
        <taxon>Plantaginaceae</taxon>
        <taxon>Cheloneae</taxon>
        <taxon>Penstemon</taxon>
    </lineage>
</organism>
<evidence type="ECO:0000313" key="2">
    <source>
        <dbReference type="Proteomes" id="UP001634393"/>
    </source>
</evidence>
<protein>
    <submittedName>
        <fullName evidence="1">Uncharacterized protein</fullName>
    </submittedName>
</protein>
<dbReference type="AlphaFoldDB" id="A0ABD3SKR4"/>
<comment type="caution">
    <text evidence="1">The sequence shown here is derived from an EMBL/GenBank/DDBJ whole genome shotgun (WGS) entry which is preliminary data.</text>
</comment>
<dbReference type="InterPro" id="IPR016605">
    <property type="entry name" value="Transptr_NO3_Nar2"/>
</dbReference>
<dbReference type="PANTHER" id="PTHR34806:SF1">
    <property type="entry name" value="HIGH-AFFINITY NITRATE TRANSPORTER 3.1"/>
    <property type="match status" value="1"/>
</dbReference>
<accession>A0ABD3SKR4</accession>
<sequence length="52" mass="6014">MEEDLAKDKTCLHEIVAMPYRPSNNTFTLTINKDIPTATYFIRAYAYNSVNK</sequence>
<dbReference type="Pfam" id="PF16974">
    <property type="entry name" value="NAR2"/>
    <property type="match status" value="1"/>
</dbReference>